<dbReference type="PaxDb" id="3055-EDP00650"/>
<dbReference type="Proteomes" id="UP000006906">
    <property type="component" value="Chromosome 12"/>
</dbReference>
<protein>
    <submittedName>
        <fullName evidence="2">Uncharacterized protein</fullName>
    </submittedName>
</protein>
<dbReference type="OMA" id="PEVEGWH"/>
<dbReference type="AlphaFoldDB" id="A0A2K3D3U7"/>
<feature type="region of interest" description="Disordered" evidence="1">
    <location>
        <begin position="94"/>
        <end position="137"/>
    </location>
</feature>
<evidence type="ECO:0000313" key="2">
    <source>
        <dbReference type="EMBL" id="PNW75206.1"/>
    </source>
</evidence>
<proteinExistence type="predicted"/>
<evidence type="ECO:0000313" key="3">
    <source>
        <dbReference type="Proteomes" id="UP000006906"/>
    </source>
</evidence>
<feature type="region of interest" description="Disordered" evidence="1">
    <location>
        <begin position="1"/>
        <end position="27"/>
    </location>
</feature>
<evidence type="ECO:0000256" key="1">
    <source>
        <dbReference type="SAM" id="MobiDB-lite"/>
    </source>
</evidence>
<dbReference type="OrthoDB" id="529205at2759"/>
<accession>A0A2K3D3U7</accession>
<organism evidence="2 3">
    <name type="scientific">Chlamydomonas reinhardtii</name>
    <name type="common">Chlamydomonas smithii</name>
    <dbReference type="NCBI Taxonomy" id="3055"/>
    <lineage>
        <taxon>Eukaryota</taxon>
        <taxon>Viridiplantae</taxon>
        <taxon>Chlorophyta</taxon>
        <taxon>core chlorophytes</taxon>
        <taxon>Chlorophyceae</taxon>
        <taxon>CS clade</taxon>
        <taxon>Chlamydomonadales</taxon>
        <taxon>Chlamydomonadaceae</taxon>
        <taxon>Chlamydomonas</taxon>
    </lineage>
</organism>
<dbReference type="Gramene" id="PNW75206">
    <property type="protein sequence ID" value="PNW75206"/>
    <property type="gene ID" value="CHLRE_12g517200v5"/>
</dbReference>
<sequence length="137" mass="14918">MLLRPPHRSVHAGACSQTGSHMSDNDPASLAYHKEKALKGETPAFVPTAEGWHETLASVSEAVVKAEQCVDVDTTKVPEKLEALQQHTIHVVQQLHHAGEDGMPATQRNAGRDVSESPAHRANLEHTRNTTTSHDPR</sequence>
<feature type="compositionally biased region" description="Basic residues" evidence="1">
    <location>
        <begin position="1"/>
        <end position="10"/>
    </location>
</feature>
<name>A0A2K3D3U7_CHLRE</name>
<dbReference type="KEGG" id="cre:CHLRE_12g517200v5"/>
<feature type="compositionally biased region" description="Basic and acidic residues" evidence="1">
    <location>
        <begin position="110"/>
        <end position="137"/>
    </location>
</feature>
<dbReference type="EMBL" id="CM008973">
    <property type="protein sequence ID" value="PNW75206.1"/>
    <property type="molecule type" value="Genomic_DNA"/>
</dbReference>
<dbReference type="RefSeq" id="XP_042918417.1">
    <property type="nucleotide sequence ID" value="XM_043068322.1"/>
</dbReference>
<reference evidence="2 3" key="1">
    <citation type="journal article" date="2007" name="Science">
        <title>The Chlamydomonas genome reveals the evolution of key animal and plant functions.</title>
        <authorList>
            <person name="Merchant S.S."/>
            <person name="Prochnik S.E."/>
            <person name="Vallon O."/>
            <person name="Harris E.H."/>
            <person name="Karpowicz S.J."/>
            <person name="Witman G.B."/>
            <person name="Terry A."/>
            <person name="Salamov A."/>
            <person name="Fritz-Laylin L.K."/>
            <person name="Marechal-Drouard L."/>
            <person name="Marshall W.F."/>
            <person name="Qu L.H."/>
            <person name="Nelson D.R."/>
            <person name="Sanderfoot A.A."/>
            <person name="Spalding M.H."/>
            <person name="Kapitonov V.V."/>
            <person name="Ren Q."/>
            <person name="Ferris P."/>
            <person name="Lindquist E."/>
            <person name="Shapiro H."/>
            <person name="Lucas S.M."/>
            <person name="Grimwood J."/>
            <person name="Schmutz J."/>
            <person name="Cardol P."/>
            <person name="Cerutti H."/>
            <person name="Chanfreau G."/>
            <person name="Chen C.L."/>
            <person name="Cognat V."/>
            <person name="Croft M.T."/>
            <person name="Dent R."/>
            <person name="Dutcher S."/>
            <person name="Fernandez E."/>
            <person name="Fukuzawa H."/>
            <person name="Gonzalez-Ballester D."/>
            <person name="Gonzalez-Halphen D."/>
            <person name="Hallmann A."/>
            <person name="Hanikenne M."/>
            <person name="Hippler M."/>
            <person name="Inwood W."/>
            <person name="Jabbari K."/>
            <person name="Kalanon M."/>
            <person name="Kuras R."/>
            <person name="Lefebvre P.A."/>
            <person name="Lemaire S.D."/>
            <person name="Lobanov A.V."/>
            <person name="Lohr M."/>
            <person name="Manuell A."/>
            <person name="Meier I."/>
            <person name="Mets L."/>
            <person name="Mittag M."/>
            <person name="Mittelmeier T."/>
            <person name="Moroney J.V."/>
            <person name="Moseley J."/>
            <person name="Napoli C."/>
            <person name="Nedelcu A.M."/>
            <person name="Niyogi K."/>
            <person name="Novoselov S.V."/>
            <person name="Paulsen I.T."/>
            <person name="Pazour G."/>
            <person name="Purton S."/>
            <person name="Ral J.P."/>
            <person name="Riano-Pachon D.M."/>
            <person name="Riekhof W."/>
            <person name="Rymarquis L."/>
            <person name="Schroda M."/>
            <person name="Stern D."/>
            <person name="Umen J."/>
            <person name="Willows R."/>
            <person name="Wilson N."/>
            <person name="Zimmer S.L."/>
            <person name="Allmer J."/>
            <person name="Balk J."/>
            <person name="Bisova K."/>
            <person name="Chen C.J."/>
            <person name="Elias M."/>
            <person name="Gendler K."/>
            <person name="Hauser C."/>
            <person name="Lamb M.R."/>
            <person name="Ledford H."/>
            <person name="Long J.C."/>
            <person name="Minagawa J."/>
            <person name="Page M.D."/>
            <person name="Pan J."/>
            <person name="Pootakham W."/>
            <person name="Roje S."/>
            <person name="Rose A."/>
            <person name="Stahlberg E."/>
            <person name="Terauchi A.M."/>
            <person name="Yang P."/>
            <person name="Ball S."/>
            <person name="Bowler C."/>
            <person name="Dieckmann C.L."/>
            <person name="Gladyshev V.N."/>
            <person name="Green P."/>
            <person name="Jorgensen R."/>
            <person name="Mayfield S."/>
            <person name="Mueller-Roeber B."/>
            <person name="Rajamani S."/>
            <person name="Sayre R.T."/>
            <person name="Brokstein P."/>
            <person name="Dubchak I."/>
            <person name="Goodstein D."/>
            <person name="Hornick L."/>
            <person name="Huang Y.W."/>
            <person name="Jhaveri J."/>
            <person name="Luo Y."/>
            <person name="Martinez D."/>
            <person name="Ngau W.C."/>
            <person name="Otillar B."/>
            <person name="Poliakov A."/>
            <person name="Porter A."/>
            <person name="Szajkowski L."/>
            <person name="Werner G."/>
            <person name="Zhou K."/>
            <person name="Grigoriev I.V."/>
            <person name="Rokhsar D.S."/>
            <person name="Grossman A.R."/>
        </authorList>
    </citation>
    <scope>NUCLEOTIDE SEQUENCE [LARGE SCALE GENOMIC DNA]</scope>
    <source>
        <strain evidence="3">CC-503</strain>
    </source>
</reference>
<dbReference type="GeneID" id="66055566"/>
<gene>
    <name evidence="2" type="ORF">CHLRE_12g517200v5</name>
</gene>
<keyword evidence="3" id="KW-1185">Reference proteome</keyword>
<dbReference type="InParanoid" id="A0A2K3D3U7"/>